<feature type="transmembrane region" description="Helical" evidence="2">
    <location>
        <begin position="76"/>
        <end position="94"/>
    </location>
</feature>
<feature type="compositionally biased region" description="Low complexity" evidence="1">
    <location>
        <begin position="33"/>
        <end position="49"/>
    </location>
</feature>
<feature type="compositionally biased region" description="Low complexity" evidence="1">
    <location>
        <begin position="103"/>
        <end position="117"/>
    </location>
</feature>
<keyword evidence="2" id="KW-0472">Membrane</keyword>
<proteinExistence type="predicted"/>
<protein>
    <submittedName>
        <fullName evidence="3">Uncharacterized protein</fullName>
    </submittedName>
</protein>
<keyword evidence="2" id="KW-0812">Transmembrane</keyword>
<evidence type="ECO:0000256" key="2">
    <source>
        <dbReference type="SAM" id="Phobius"/>
    </source>
</evidence>
<evidence type="ECO:0000256" key="1">
    <source>
        <dbReference type="SAM" id="MobiDB-lite"/>
    </source>
</evidence>
<reference evidence="4" key="1">
    <citation type="journal article" date="2019" name="Int. J. Syst. Evol. Microbiol.">
        <title>The Global Catalogue of Microorganisms (GCM) 10K type strain sequencing project: providing services to taxonomists for standard genome sequencing and annotation.</title>
        <authorList>
            <consortium name="The Broad Institute Genomics Platform"/>
            <consortium name="The Broad Institute Genome Sequencing Center for Infectious Disease"/>
            <person name="Wu L."/>
            <person name="Ma J."/>
        </authorList>
    </citation>
    <scope>NUCLEOTIDE SEQUENCE [LARGE SCALE GENOMIC DNA]</scope>
    <source>
        <strain evidence="4">CGMCC 4.7139</strain>
    </source>
</reference>
<feature type="region of interest" description="Disordered" evidence="1">
    <location>
        <begin position="95"/>
        <end position="233"/>
    </location>
</feature>
<evidence type="ECO:0000313" key="4">
    <source>
        <dbReference type="Proteomes" id="UP001595993"/>
    </source>
</evidence>
<keyword evidence="4" id="KW-1185">Reference proteome</keyword>
<comment type="caution">
    <text evidence="3">The sequence shown here is derived from an EMBL/GenBank/DDBJ whole genome shotgun (WGS) entry which is preliminary data.</text>
</comment>
<feature type="compositionally biased region" description="Polar residues" evidence="1">
    <location>
        <begin position="165"/>
        <end position="183"/>
    </location>
</feature>
<sequence length="243" mass="24499">MTWRTWSTEEFPASETYHDPRFSDFAPIGTETSADAMADASDAGHSSGSQQVAPAVQGRAVRRRQMAMWKKKRRRAAIVSAVALVGGGLTVAALPDGPSTGHAEAASAPEPETSATPRTDITGSSPEETDAPVSQDHDTSTKPPKTAGAPRNATGTVATAPAKRQPQNTTVAARPTATTSPQAHTPPVAGNGVSGSHAHSPAPRTTAPPSAPAGTGAGDTSTASPAPTATSPGQVCVLVLCLG</sequence>
<dbReference type="EMBL" id="JBHSFE010000016">
    <property type="protein sequence ID" value="MFC4610315.1"/>
    <property type="molecule type" value="Genomic_DNA"/>
</dbReference>
<keyword evidence="2" id="KW-1133">Transmembrane helix</keyword>
<organism evidence="3 4">
    <name type="scientific">Streptomyces maoxianensis</name>
    <dbReference type="NCBI Taxonomy" id="1459942"/>
    <lineage>
        <taxon>Bacteria</taxon>
        <taxon>Bacillati</taxon>
        <taxon>Actinomycetota</taxon>
        <taxon>Actinomycetes</taxon>
        <taxon>Kitasatosporales</taxon>
        <taxon>Streptomycetaceae</taxon>
        <taxon>Streptomyces</taxon>
    </lineage>
</organism>
<name>A0ABV9GB12_9ACTN</name>
<feature type="compositionally biased region" description="Low complexity" evidence="1">
    <location>
        <begin position="200"/>
        <end position="232"/>
    </location>
</feature>
<gene>
    <name evidence="3" type="ORF">ACFO9E_21225</name>
</gene>
<accession>A0ABV9GB12</accession>
<dbReference type="Proteomes" id="UP001595993">
    <property type="component" value="Unassembled WGS sequence"/>
</dbReference>
<feature type="region of interest" description="Disordered" evidence="1">
    <location>
        <begin position="1"/>
        <end position="60"/>
    </location>
</feature>
<evidence type="ECO:0000313" key="3">
    <source>
        <dbReference type="EMBL" id="MFC4610315.1"/>
    </source>
</evidence>